<dbReference type="EC" id="3.1.3.-" evidence="3"/>
<keyword evidence="6" id="KW-1185">Reference proteome</keyword>
<gene>
    <name evidence="4" type="ORF">FRC0190_01797</name>
    <name evidence="3" type="ORF">P8T80_09370</name>
</gene>
<feature type="active site" description="Proton donor/acceptor" evidence="1">
    <location>
        <position position="83"/>
    </location>
</feature>
<dbReference type="Gene3D" id="3.40.50.1240">
    <property type="entry name" value="Phosphoglycerate mutase-like"/>
    <property type="match status" value="1"/>
</dbReference>
<accession>A0A6I8MH27</accession>
<feature type="binding site" evidence="2">
    <location>
        <begin position="9"/>
        <end position="16"/>
    </location>
    <ligand>
        <name>substrate</name>
    </ligand>
</feature>
<proteinExistence type="predicted"/>
<dbReference type="CDD" id="cd07067">
    <property type="entry name" value="HP_PGM_like"/>
    <property type="match status" value="1"/>
</dbReference>
<evidence type="ECO:0000313" key="4">
    <source>
        <dbReference type="EMBL" id="VZH85865.1"/>
    </source>
</evidence>
<dbReference type="KEGG" id="crf:FRC0190_01797"/>
<name>A0A6I8MH27_9CORY</name>
<sequence>MSRRLIVLRHGQTEYNATKRMQGHLDTVLSDAGWAQAEAVADFLATLPIGKIVSSDLARAHDTATVVGQRLGVEVSTDQRLRETNLGDWQAKTHEEVDEHYPGARALWRHDATWAPPNGESRIQVAQRARAVVDELMRDYDEWDDCSLLLVAHGGTISALTSSLLGLHQEQYSLISGLGNTCWAQLAARPRFHGAASENAEKEAADYADQLSARFTPQTVTDAQWYLEGWNMGVALGRNL</sequence>
<organism evidence="4 5">
    <name type="scientific">Corynebacterium rouxii</name>
    <dbReference type="NCBI Taxonomy" id="2719119"/>
    <lineage>
        <taxon>Bacteria</taxon>
        <taxon>Bacillati</taxon>
        <taxon>Actinomycetota</taxon>
        <taxon>Actinomycetes</taxon>
        <taxon>Mycobacteriales</taxon>
        <taxon>Corynebacteriaceae</taxon>
        <taxon>Corynebacterium</taxon>
    </lineage>
</organism>
<protein>
    <submittedName>
        <fullName evidence="4">Histidine phosphatase family protein</fullName>
        <ecNumber evidence="3">3.1.3.-</ecNumber>
    </submittedName>
</protein>
<feature type="binding site" evidence="2">
    <location>
        <position position="59"/>
    </location>
    <ligand>
        <name>substrate</name>
    </ligand>
</feature>
<dbReference type="GO" id="GO:0016791">
    <property type="term" value="F:phosphatase activity"/>
    <property type="evidence" value="ECO:0007669"/>
    <property type="project" value="TreeGrafter"/>
</dbReference>
<evidence type="ECO:0000256" key="2">
    <source>
        <dbReference type="PIRSR" id="PIRSR613078-2"/>
    </source>
</evidence>
<reference evidence="3 6" key="2">
    <citation type="submission" date="2023-03" db="EMBL/GenBank/DDBJ databases">
        <title>Whole genome sequence of the first Corynebacterium rouxii strains isolated in Brazil: a recent member of Corynebacterium diphtheriae complex.</title>
        <authorList>
            <person name="Vieira V."/>
            <person name="Ramos J.N."/>
            <person name="Araujo M.R.B."/>
            <person name="Baio P.V."/>
            <person name="Sant'Anna L.O."/>
            <person name="Veras J.F.C."/>
            <person name="Vieira E.M.D."/>
            <person name="Sousa M.A.B."/>
            <person name="Camargo C.H."/>
            <person name="Sacchi C.T."/>
            <person name="Campos K.R."/>
            <person name="Santos M.B.N."/>
            <person name="Bokermann S."/>
            <person name="Alvim L.B."/>
            <person name="Santos L.S."/>
            <person name="Mattos-Guaraldi A.L."/>
        </authorList>
    </citation>
    <scope>NUCLEOTIDE SEQUENCE [LARGE SCALE GENOMIC DNA]</scope>
    <source>
        <strain evidence="3 6">70862</strain>
    </source>
</reference>
<dbReference type="EMBL" id="LR738855">
    <property type="protein sequence ID" value="VZH85865.1"/>
    <property type="molecule type" value="Genomic_DNA"/>
</dbReference>
<dbReference type="PROSITE" id="PS00175">
    <property type="entry name" value="PG_MUTASE"/>
    <property type="match status" value="1"/>
</dbReference>
<dbReference type="Proteomes" id="UP001265983">
    <property type="component" value="Unassembled WGS sequence"/>
</dbReference>
<evidence type="ECO:0000313" key="3">
    <source>
        <dbReference type="EMBL" id="MDT9411585.1"/>
    </source>
</evidence>
<evidence type="ECO:0000313" key="5">
    <source>
        <dbReference type="Proteomes" id="UP000423525"/>
    </source>
</evidence>
<dbReference type="InterPro" id="IPR001345">
    <property type="entry name" value="PG/BPGM_mutase_AS"/>
</dbReference>
<dbReference type="GO" id="GO:0005737">
    <property type="term" value="C:cytoplasm"/>
    <property type="evidence" value="ECO:0007669"/>
    <property type="project" value="TreeGrafter"/>
</dbReference>
<keyword evidence="3" id="KW-0378">Hydrolase</keyword>
<dbReference type="InterPro" id="IPR013078">
    <property type="entry name" value="His_Pase_superF_clade-1"/>
</dbReference>
<dbReference type="InterPro" id="IPR050275">
    <property type="entry name" value="PGM_Phosphatase"/>
</dbReference>
<dbReference type="PANTHER" id="PTHR48100:SF62">
    <property type="entry name" value="GLUCOSYL-3-PHOSPHOGLYCERATE PHOSPHATASE"/>
    <property type="match status" value="1"/>
</dbReference>
<dbReference type="SMART" id="SM00855">
    <property type="entry name" value="PGAM"/>
    <property type="match status" value="1"/>
</dbReference>
<dbReference type="RefSeq" id="WP_155873726.1">
    <property type="nucleotide sequence ID" value="NZ_CP168248.1"/>
</dbReference>
<reference evidence="4 5" key="1">
    <citation type="submission" date="2019-11" db="EMBL/GenBank/DDBJ databases">
        <authorList>
            <person name="Brisse S."/>
        </authorList>
    </citation>
    <scope>NUCLEOTIDE SEQUENCE [LARGE SCALE GENOMIC DNA]</scope>
    <source>
        <strain evidence="4">FRC0190</strain>
    </source>
</reference>
<dbReference type="EMBL" id="JARUHM010000011">
    <property type="protein sequence ID" value="MDT9411585.1"/>
    <property type="molecule type" value="Genomic_DNA"/>
</dbReference>
<dbReference type="PANTHER" id="PTHR48100">
    <property type="entry name" value="BROAD-SPECIFICITY PHOSPHATASE YOR283W-RELATED"/>
    <property type="match status" value="1"/>
</dbReference>
<evidence type="ECO:0000313" key="6">
    <source>
        <dbReference type="Proteomes" id="UP001265983"/>
    </source>
</evidence>
<dbReference type="Proteomes" id="UP000423525">
    <property type="component" value="Chromosome"/>
</dbReference>
<dbReference type="Pfam" id="PF00300">
    <property type="entry name" value="His_Phos_1"/>
    <property type="match status" value="1"/>
</dbReference>
<evidence type="ECO:0000256" key="1">
    <source>
        <dbReference type="PIRSR" id="PIRSR613078-1"/>
    </source>
</evidence>
<dbReference type="InterPro" id="IPR029033">
    <property type="entry name" value="His_PPase_superfam"/>
</dbReference>
<dbReference type="AlphaFoldDB" id="A0A6I8MH27"/>
<dbReference type="SUPFAM" id="SSF53254">
    <property type="entry name" value="Phosphoglycerate mutase-like"/>
    <property type="match status" value="1"/>
</dbReference>
<feature type="active site" description="Tele-phosphohistidine intermediate" evidence="1">
    <location>
        <position position="10"/>
    </location>
</feature>